<proteinExistence type="predicted"/>
<sequence>MLQAHVLTDQQELDALAEDWEQLVERSAGATPFQSHGWLASWWQSYGRPGRLRVVTVRRPDGRLVALAPLMRGPGGLRPIGVGLTDFHDVLIDPEHAEQAAPVLARALARQLRAPWATLDLREVRADASARLLAAHWPGRAAELPDSLCQHLPGLPMDDLLRRLPGRTAQRTRVKLRKLAAAGVVVRDVPAAEMPQAVDRLLALHALQWTGRGVTREHLRERFAAHLRRSAVALAARGRAAMHEYELDGRLIAVDLELMARGIAALYFYGVHPSARERLDIAGMLFGENLAHALRSGMVEINLLRGDEPYKQRWRPERSQNARLLLGRGPAVRLRVALLRTDRALRDWAKRRAPWLRKAARIVSG</sequence>
<comment type="caution">
    <text evidence="2">The sequence shown here is derived from an EMBL/GenBank/DDBJ whole genome shotgun (WGS) entry which is preliminary data.</text>
</comment>
<reference evidence="3" key="1">
    <citation type="journal article" date="2019" name="Int. J. Syst. Evol. Microbiol.">
        <title>The Global Catalogue of Microorganisms (GCM) 10K type strain sequencing project: providing services to taxonomists for standard genome sequencing and annotation.</title>
        <authorList>
            <consortium name="The Broad Institute Genomics Platform"/>
            <consortium name="The Broad Institute Genome Sequencing Center for Infectious Disease"/>
            <person name="Wu L."/>
            <person name="Ma J."/>
        </authorList>
    </citation>
    <scope>NUCLEOTIDE SEQUENCE [LARGE SCALE GENOMIC DNA]</scope>
    <source>
        <strain evidence="3">JCM 4816</strain>
    </source>
</reference>
<keyword evidence="3" id="KW-1185">Reference proteome</keyword>
<dbReference type="SUPFAM" id="SSF55729">
    <property type="entry name" value="Acyl-CoA N-acyltransferases (Nat)"/>
    <property type="match status" value="1"/>
</dbReference>
<accession>A0ABW1G0H9</accession>
<dbReference type="EMBL" id="JBHSQJ010000031">
    <property type="protein sequence ID" value="MFC5907331.1"/>
    <property type="molecule type" value="Genomic_DNA"/>
</dbReference>
<dbReference type="Pfam" id="PF13480">
    <property type="entry name" value="Acetyltransf_6"/>
    <property type="match status" value="1"/>
</dbReference>
<feature type="domain" description="BioF2-like acetyltransferase" evidence="1">
    <location>
        <begin position="168"/>
        <end position="312"/>
    </location>
</feature>
<gene>
    <name evidence="2" type="ORF">ACFP3V_08870</name>
</gene>
<dbReference type="Proteomes" id="UP001596174">
    <property type="component" value="Unassembled WGS sequence"/>
</dbReference>
<dbReference type="Gene3D" id="3.40.630.30">
    <property type="match status" value="1"/>
</dbReference>
<protein>
    <submittedName>
        <fullName evidence="2">GNAT family N-acetyltransferase</fullName>
    </submittedName>
</protein>
<dbReference type="InterPro" id="IPR038740">
    <property type="entry name" value="BioF2-like_GNAT_dom"/>
</dbReference>
<name>A0ABW1G0H9_9ACTN</name>
<evidence type="ECO:0000313" key="3">
    <source>
        <dbReference type="Proteomes" id="UP001596174"/>
    </source>
</evidence>
<evidence type="ECO:0000259" key="1">
    <source>
        <dbReference type="Pfam" id="PF13480"/>
    </source>
</evidence>
<dbReference type="InterPro" id="IPR016181">
    <property type="entry name" value="Acyl_CoA_acyltransferase"/>
</dbReference>
<organism evidence="2 3">
    <name type="scientific">Streptacidiphilus monticola</name>
    <dbReference type="NCBI Taxonomy" id="2161674"/>
    <lineage>
        <taxon>Bacteria</taxon>
        <taxon>Bacillati</taxon>
        <taxon>Actinomycetota</taxon>
        <taxon>Actinomycetes</taxon>
        <taxon>Kitasatosporales</taxon>
        <taxon>Streptomycetaceae</taxon>
        <taxon>Streptacidiphilus</taxon>
    </lineage>
</organism>
<dbReference type="RefSeq" id="WP_380581636.1">
    <property type="nucleotide sequence ID" value="NZ_JBHSQJ010000031.1"/>
</dbReference>
<evidence type="ECO:0000313" key="2">
    <source>
        <dbReference type="EMBL" id="MFC5907331.1"/>
    </source>
</evidence>